<dbReference type="AlphaFoldDB" id="A0A9P4NSE6"/>
<feature type="compositionally biased region" description="Basic and acidic residues" evidence="1">
    <location>
        <begin position="118"/>
        <end position="130"/>
    </location>
</feature>
<proteinExistence type="predicted"/>
<keyword evidence="3" id="KW-1185">Reference proteome</keyword>
<feature type="compositionally biased region" description="Low complexity" evidence="1">
    <location>
        <begin position="30"/>
        <end position="65"/>
    </location>
</feature>
<dbReference type="Proteomes" id="UP000800235">
    <property type="component" value="Unassembled WGS sequence"/>
</dbReference>
<protein>
    <submittedName>
        <fullName evidence="2">Uncharacterized protein</fullName>
    </submittedName>
</protein>
<evidence type="ECO:0000256" key="1">
    <source>
        <dbReference type="SAM" id="MobiDB-lite"/>
    </source>
</evidence>
<name>A0A9P4NSE6_9PEZI</name>
<dbReference type="EMBL" id="MU007036">
    <property type="protein sequence ID" value="KAF2430827.1"/>
    <property type="molecule type" value="Genomic_DNA"/>
</dbReference>
<sequence length="168" mass="18978">MEESSKRANDLSSPLEVQEPKCSTIPGTEDSQASQSSDFSDFLSKNTTTPAQSTTTAQSTISPPADGATTSKSIMGNKDGHVISNIDKQYENSSPKPRSQRSTEEEYLKMESMQYRKSTNDHDPHDARTHSKDHRKYRTKCIHAWERVKRPGPRDMRDAWEVESIWAT</sequence>
<evidence type="ECO:0000313" key="3">
    <source>
        <dbReference type="Proteomes" id="UP000800235"/>
    </source>
</evidence>
<feature type="region of interest" description="Disordered" evidence="1">
    <location>
        <begin position="1"/>
        <end position="136"/>
    </location>
</feature>
<evidence type="ECO:0000313" key="2">
    <source>
        <dbReference type="EMBL" id="KAF2430827.1"/>
    </source>
</evidence>
<organism evidence="2 3">
    <name type="scientific">Tothia fuscella</name>
    <dbReference type="NCBI Taxonomy" id="1048955"/>
    <lineage>
        <taxon>Eukaryota</taxon>
        <taxon>Fungi</taxon>
        <taxon>Dikarya</taxon>
        <taxon>Ascomycota</taxon>
        <taxon>Pezizomycotina</taxon>
        <taxon>Dothideomycetes</taxon>
        <taxon>Pleosporomycetidae</taxon>
        <taxon>Venturiales</taxon>
        <taxon>Cylindrosympodiaceae</taxon>
        <taxon>Tothia</taxon>
    </lineage>
</organism>
<reference evidence="2" key="1">
    <citation type="journal article" date="2020" name="Stud. Mycol.">
        <title>101 Dothideomycetes genomes: a test case for predicting lifestyles and emergence of pathogens.</title>
        <authorList>
            <person name="Haridas S."/>
            <person name="Albert R."/>
            <person name="Binder M."/>
            <person name="Bloem J."/>
            <person name="Labutti K."/>
            <person name="Salamov A."/>
            <person name="Andreopoulos B."/>
            <person name="Baker S."/>
            <person name="Barry K."/>
            <person name="Bills G."/>
            <person name="Bluhm B."/>
            <person name="Cannon C."/>
            <person name="Castanera R."/>
            <person name="Culley D."/>
            <person name="Daum C."/>
            <person name="Ezra D."/>
            <person name="Gonzalez J."/>
            <person name="Henrissat B."/>
            <person name="Kuo A."/>
            <person name="Liang C."/>
            <person name="Lipzen A."/>
            <person name="Lutzoni F."/>
            <person name="Magnuson J."/>
            <person name="Mondo S."/>
            <person name="Nolan M."/>
            <person name="Ohm R."/>
            <person name="Pangilinan J."/>
            <person name="Park H.-J."/>
            <person name="Ramirez L."/>
            <person name="Alfaro M."/>
            <person name="Sun H."/>
            <person name="Tritt A."/>
            <person name="Yoshinaga Y."/>
            <person name="Zwiers L.-H."/>
            <person name="Turgeon B."/>
            <person name="Goodwin S."/>
            <person name="Spatafora J."/>
            <person name="Crous P."/>
            <person name="Grigoriev I."/>
        </authorList>
    </citation>
    <scope>NUCLEOTIDE SEQUENCE</scope>
    <source>
        <strain evidence="2">CBS 130266</strain>
    </source>
</reference>
<accession>A0A9P4NSE6</accession>
<comment type="caution">
    <text evidence="2">The sequence shown here is derived from an EMBL/GenBank/DDBJ whole genome shotgun (WGS) entry which is preliminary data.</text>
</comment>
<gene>
    <name evidence="2" type="ORF">EJ08DRAFT_212439</name>
</gene>
<dbReference type="OrthoDB" id="5239688at2759"/>